<feature type="transmembrane region" description="Helical" evidence="5">
    <location>
        <begin position="48"/>
        <end position="67"/>
    </location>
</feature>
<dbReference type="PANTHER" id="PTHR42718">
    <property type="entry name" value="MAJOR FACILITATOR SUPERFAMILY MULTIDRUG TRANSPORTER MFSC"/>
    <property type="match status" value="1"/>
</dbReference>
<evidence type="ECO:0000313" key="7">
    <source>
        <dbReference type="EMBL" id="RNM11658.1"/>
    </source>
</evidence>
<protein>
    <submittedName>
        <fullName evidence="7">MFS transporter</fullName>
    </submittedName>
</protein>
<dbReference type="CDD" id="cd17321">
    <property type="entry name" value="MFS_MMR_MDR_like"/>
    <property type="match status" value="1"/>
</dbReference>
<evidence type="ECO:0000259" key="6">
    <source>
        <dbReference type="PROSITE" id="PS50850"/>
    </source>
</evidence>
<feature type="transmembrane region" description="Helical" evidence="5">
    <location>
        <begin position="74"/>
        <end position="99"/>
    </location>
</feature>
<comment type="caution">
    <text evidence="7">The sequence shown here is derived from an EMBL/GenBank/DDBJ whole genome shotgun (WGS) entry which is preliminary data.</text>
</comment>
<name>A0A3N0GHN3_9ACTN</name>
<feature type="transmembrane region" description="Helical" evidence="5">
    <location>
        <begin position="468"/>
        <end position="487"/>
    </location>
</feature>
<keyword evidence="4 5" id="KW-0472">Membrane</keyword>
<dbReference type="EMBL" id="RJSF01000047">
    <property type="protein sequence ID" value="RNM11658.1"/>
    <property type="molecule type" value="Genomic_DNA"/>
</dbReference>
<accession>A0A3N0GHN3</accession>
<dbReference type="Proteomes" id="UP000279994">
    <property type="component" value="Unassembled WGS sequence"/>
</dbReference>
<feature type="transmembrane region" description="Helical" evidence="5">
    <location>
        <begin position="131"/>
        <end position="152"/>
    </location>
</feature>
<dbReference type="GO" id="GO:0022857">
    <property type="term" value="F:transmembrane transporter activity"/>
    <property type="evidence" value="ECO:0007669"/>
    <property type="project" value="InterPro"/>
</dbReference>
<proteinExistence type="predicted"/>
<evidence type="ECO:0000313" key="8">
    <source>
        <dbReference type="Proteomes" id="UP000279994"/>
    </source>
</evidence>
<feature type="transmembrane region" description="Helical" evidence="5">
    <location>
        <begin position="158"/>
        <end position="180"/>
    </location>
</feature>
<feature type="transmembrane region" description="Helical" evidence="5">
    <location>
        <begin position="351"/>
        <end position="377"/>
    </location>
</feature>
<feature type="domain" description="Major facilitator superfamily (MFS) profile" evidence="6">
    <location>
        <begin position="6"/>
        <end position="492"/>
    </location>
</feature>
<feature type="transmembrane region" description="Helical" evidence="5">
    <location>
        <begin position="225"/>
        <end position="241"/>
    </location>
</feature>
<sequence length="508" mass="50465">MRKWLPLVAVCLGNFMLLLDVTVVNVALPDVAADLDTGFGSLQWVVDGYTLVLAALVLAAGSVADVFGHRRSYLAGLGAFALSSLASAWAPTVGALVAARAVQGAGGAAMLATSFALLNTSYAARDRGIAYGVWGAVSGGASAVGPIVGGLLTDAGSWRWVFLVNLPVSVLAVVLTALTIPRGSGRGRLADLDLPGVVTFSAAAAALTAGLIAADEHGWSAPGSRWPLVAAPLLLIAFVVVERRSPRPLLDLSLLRRAPFVGVMAGAMLLTFAAFGTYPYLSLWLQSVAGLSAVQAGSATVPLSATAFVVALGAGRYLQRLGSGTVIGCGMLLVGAGGLVNAALVHGGAGWASMVPGFVVTGIGAGLATPTLGAAAAGSVPIERAGMAAGALNTMRQLGLTFGIAVLGGVFASRVTDVLSGRGVADPAGVGRAVSGGQARQVLDTLPESARSAVEAAVRAAAVDGVQATFAVCGVAGLVAGVLVLALHRPRPSASAAVADVAEEPSAA</sequence>
<keyword evidence="8" id="KW-1185">Reference proteome</keyword>
<evidence type="ECO:0000256" key="1">
    <source>
        <dbReference type="ARBA" id="ARBA00004651"/>
    </source>
</evidence>
<feature type="transmembrane region" description="Helical" evidence="5">
    <location>
        <begin position="293"/>
        <end position="314"/>
    </location>
</feature>
<feature type="transmembrane region" description="Helical" evidence="5">
    <location>
        <begin position="192"/>
        <end position="213"/>
    </location>
</feature>
<dbReference type="Gene3D" id="1.20.1720.10">
    <property type="entry name" value="Multidrug resistance protein D"/>
    <property type="match status" value="1"/>
</dbReference>
<feature type="transmembrane region" description="Helical" evidence="5">
    <location>
        <begin position="105"/>
        <end position="124"/>
    </location>
</feature>
<dbReference type="InterPro" id="IPR036259">
    <property type="entry name" value="MFS_trans_sf"/>
</dbReference>
<dbReference type="PRINTS" id="PR01036">
    <property type="entry name" value="TCRTETB"/>
</dbReference>
<dbReference type="InterPro" id="IPR011701">
    <property type="entry name" value="MFS"/>
</dbReference>
<evidence type="ECO:0000256" key="3">
    <source>
        <dbReference type="ARBA" id="ARBA00022989"/>
    </source>
</evidence>
<dbReference type="RefSeq" id="WP_123224888.1">
    <property type="nucleotide sequence ID" value="NZ_RJSF01000047.1"/>
</dbReference>
<feature type="transmembrane region" description="Helical" evidence="5">
    <location>
        <begin position="7"/>
        <end position="28"/>
    </location>
</feature>
<comment type="subcellular location">
    <subcellularLocation>
        <location evidence="1">Cell membrane</location>
        <topology evidence="1">Multi-pass membrane protein</topology>
    </subcellularLocation>
</comment>
<dbReference type="AlphaFoldDB" id="A0A3N0GHN3"/>
<evidence type="ECO:0000256" key="4">
    <source>
        <dbReference type="ARBA" id="ARBA00023136"/>
    </source>
</evidence>
<dbReference type="GO" id="GO:0005886">
    <property type="term" value="C:plasma membrane"/>
    <property type="evidence" value="ECO:0007669"/>
    <property type="project" value="UniProtKB-SubCell"/>
</dbReference>
<dbReference type="Pfam" id="PF07690">
    <property type="entry name" value="MFS_1"/>
    <property type="match status" value="1"/>
</dbReference>
<keyword evidence="2 5" id="KW-0812">Transmembrane</keyword>
<reference evidence="7 8" key="1">
    <citation type="submission" date="2018-11" db="EMBL/GenBank/DDBJ databases">
        <authorList>
            <person name="Li F."/>
        </authorList>
    </citation>
    <scope>NUCLEOTIDE SEQUENCE [LARGE SCALE GENOMIC DNA]</scope>
    <source>
        <strain evidence="7 8">Gsoil 818</strain>
    </source>
</reference>
<feature type="transmembrane region" description="Helical" evidence="5">
    <location>
        <begin position="398"/>
        <end position="416"/>
    </location>
</feature>
<evidence type="ECO:0000256" key="5">
    <source>
        <dbReference type="SAM" id="Phobius"/>
    </source>
</evidence>
<dbReference type="InterPro" id="IPR020846">
    <property type="entry name" value="MFS_dom"/>
</dbReference>
<feature type="transmembrane region" description="Helical" evidence="5">
    <location>
        <begin position="326"/>
        <end position="345"/>
    </location>
</feature>
<dbReference type="PANTHER" id="PTHR42718:SF49">
    <property type="entry name" value="EXPORT PROTEIN"/>
    <property type="match status" value="1"/>
</dbReference>
<dbReference type="SUPFAM" id="SSF103473">
    <property type="entry name" value="MFS general substrate transporter"/>
    <property type="match status" value="1"/>
</dbReference>
<organism evidence="7 8">
    <name type="scientific">Nocardioides pocheonensis</name>
    <dbReference type="NCBI Taxonomy" id="661485"/>
    <lineage>
        <taxon>Bacteria</taxon>
        <taxon>Bacillati</taxon>
        <taxon>Actinomycetota</taxon>
        <taxon>Actinomycetes</taxon>
        <taxon>Propionibacteriales</taxon>
        <taxon>Nocardioidaceae</taxon>
        <taxon>Nocardioides</taxon>
    </lineage>
</organism>
<feature type="transmembrane region" description="Helical" evidence="5">
    <location>
        <begin position="261"/>
        <end position="281"/>
    </location>
</feature>
<evidence type="ECO:0000256" key="2">
    <source>
        <dbReference type="ARBA" id="ARBA00022692"/>
    </source>
</evidence>
<dbReference type="OrthoDB" id="7375466at2"/>
<gene>
    <name evidence="7" type="ORF">EFL26_21070</name>
</gene>
<dbReference type="Gene3D" id="1.20.1250.20">
    <property type="entry name" value="MFS general substrate transporter like domains"/>
    <property type="match status" value="1"/>
</dbReference>
<keyword evidence="3 5" id="KW-1133">Transmembrane helix</keyword>
<dbReference type="PROSITE" id="PS50850">
    <property type="entry name" value="MFS"/>
    <property type="match status" value="1"/>
</dbReference>